<dbReference type="Proteomes" id="UP000829685">
    <property type="component" value="Unassembled WGS sequence"/>
</dbReference>
<organism evidence="2 3">
    <name type="scientific">Neoarthrinium moseri</name>
    <dbReference type="NCBI Taxonomy" id="1658444"/>
    <lineage>
        <taxon>Eukaryota</taxon>
        <taxon>Fungi</taxon>
        <taxon>Dikarya</taxon>
        <taxon>Ascomycota</taxon>
        <taxon>Pezizomycotina</taxon>
        <taxon>Sordariomycetes</taxon>
        <taxon>Xylariomycetidae</taxon>
        <taxon>Amphisphaeriales</taxon>
        <taxon>Apiosporaceae</taxon>
        <taxon>Neoarthrinium</taxon>
    </lineage>
</organism>
<protein>
    <submittedName>
        <fullName evidence="2">Uncharacterized protein</fullName>
    </submittedName>
</protein>
<gene>
    <name evidence="2" type="ORF">JX265_008300</name>
</gene>
<sequence length="128" mass="13397">MGDREAAGRPVGRGGRRGGSIPREAWEERGPEARRGGGFRNAPNSGPVIFQQSWAAGVPLRCAPPTGPAQPITIRPWTSPESSLARNDATCSIVARSSDDYHAVVGSLLCSPPSGGSDARVFLASYLP</sequence>
<comment type="caution">
    <text evidence="2">The sequence shown here is derived from an EMBL/GenBank/DDBJ whole genome shotgun (WGS) entry which is preliminary data.</text>
</comment>
<proteinExistence type="predicted"/>
<reference evidence="2" key="1">
    <citation type="submission" date="2021-03" db="EMBL/GenBank/DDBJ databases">
        <title>Revisited historic fungal species revealed as producer of novel bioactive compounds through whole genome sequencing and comparative genomics.</title>
        <authorList>
            <person name="Vignolle G.A."/>
            <person name="Hochenegger N."/>
            <person name="Mach R.L."/>
            <person name="Mach-Aigner A.R."/>
            <person name="Javad Rahimi M."/>
            <person name="Salim K.A."/>
            <person name="Chan C.M."/>
            <person name="Lim L.B.L."/>
            <person name="Cai F."/>
            <person name="Druzhinina I.S."/>
            <person name="U'Ren J.M."/>
            <person name="Derntl C."/>
        </authorList>
    </citation>
    <scope>NUCLEOTIDE SEQUENCE</scope>
    <source>
        <strain evidence="2">TUCIM 5799</strain>
    </source>
</reference>
<feature type="region of interest" description="Disordered" evidence="1">
    <location>
        <begin position="1"/>
        <end position="45"/>
    </location>
</feature>
<accession>A0A9P9WIJ7</accession>
<feature type="compositionally biased region" description="Basic and acidic residues" evidence="1">
    <location>
        <begin position="24"/>
        <end position="35"/>
    </location>
</feature>
<keyword evidence="3" id="KW-1185">Reference proteome</keyword>
<evidence type="ECO:0000313" key="2">
    <source>
        <dbReference type="EMBL" id="KAI1865253.1"/>
    </source>
</evidence>
<dbReference type="EMBL" id="JAFIMR010000022">
    <property type="protein sequence ID" value="KAI1865253.1"/>
    <property type="molecule type" value="Genomic_DNA"/>
</dbReference>
<name>A0A9P9WIJ7_9PEZI</name>
<dbReference type="AlphaFoldDB" id="A0A9P9WIJ7"/>
<evidence type="ECO:0000313" key="3">
    <source>
        <dbReference type="Proteomes" id="UP000829685"/>
    </source>
</evidence>
<evidence type="ECO:0000256" key="1">
    <source>
        <dbReference type="SAM" id="MobiDB-lite"/>
    </source>
</evidence>